<comment type="caution">
    <text evidence="1">The sequence shown here is derived from an EMBL/GenBank/DDBJ whole genome shotgun (WGS) entry which is preliminary data.</text>
</comment>
<dbReference type="EMBL" id="PXYY01000085">
    <property type="protein sequence ID" value="PSJ79644.1"/>
    <property type="molecule type" value="Genomic_DNA"/>
</dbReference>
<dbReference type="AlphaFoldDB" id="A0A2P7TY45"/>
<sequence>MIKTKIIAIKSRLMKDSIMSFAAPVKRAYETGIDGMQWIEANYDIPIGDFQATEMKRMQSGSKVIKMLEYQVRKQSEYAIKFERGMAWGIIGND</sequence>
<keyword evidence="2" id="KW-1185">Reference proteome</keyword>
<evidence type="ECO:0000313" key="1">
    <source>
        <dbReference type="EMBL" id="PSJ79644.1"/>
    </source>
</evidence>
<gene>
    <name evidence="1" type="ORF">C7N83_10975</name>
</gene>
<name>A0A2P7TY45_9NEIS</name>
<reference evidence="1 2" key="1">
    <citation type="submission" date="2018-03" db="EMBL/GenBank/DDBJ databases">
        <title>Neisseria weixii sp. nov., isolated from the intestinal contents of Tibetan Plateau pika (Ochotona curzoniae) in Yushu, Qinghai Province, China.</title>
        <authorList>
            <person name="Gui Z."/>
        </authorList>
    </citation>
    <scope>NUCLEOTIDE SEQUENCE [LARGE SCALE GENOMIC DNA]</scope>
    <source>
        <strain evidence="1 2">ATCC 51483</strain>
    </source>
</reference>
<proteinExistence type="predicted"/>
<organism evidence="1 2">
    <name type="scientific">Neisseria iguanae</name>
    <dbReference type="NCBI Taxonomy" id="90242"/>
    <lineage>
        <taxon>Bacteria</taxon>
        <taxon>Pseudomonadati</taxon>
        <taxon>Pseudomonadota</taxon>
        <taxon>Betaproteobacteria</taxon>
        <taxon>Neisseriales</taxon>
        <taxon>Neisseriaceae</taxon>
        <taxon>Neisseria</taxon>
    </lineage>
</organism>
<protein>
    <submittedName>
        <fullName evidence="1">Uncharacterized protein</fullName>
    </submittedName>
</protein>
<dbReference type="Proteomes" id="UP000241868">
    <property type="component" value="Unassembled WGS sequence"/>
</dbReference>
<evidence type="ECO:0000313" key="2">
    <source>
        <dbReference type="Proteomes" id="UP000241868"/>
    </source>
</evidence>
<accession>A0A2P7TY45</accession>